<dbReference type="Pfam" id="PF10346">
    <property type="entry name" value="Con-6"/>
    <property type="match status" value="3"/>
</dbReference>
<dbReference type="OrthoDB" id="5419162at2759"/>
<feature type="compositionally biased region" description="Polar residues" evidence="1">
    <location>
        <begin position="91"/>
        <end position="100"/>
    </location>
</feature>
<evidence type="ECO:0008006" key="4">
    <source>
        <dbReference type="Google" id="ProtNLM"/>
    </source>
</evidence>
<gene>
    <name evidence="2" type="ORF">K435DRAFT_871953</name>
</gene>
<dbReference type="Proteomes" id="UP000297245">
    <property type="component" value="Unassembled WGS sequence"/>
</dbReference>
<protein>
    <recommendedName>
        <fullName evidence="4">Conidiation protein 6</fullName>
    </recommendedName>
</protein>
<feature type="compositionally biased region" description="Basic and acidic residues" evidence="1">
    <location>
        <begin position="25"/>
        <end position="51"/>
    </location>
</feature>
<dbReference type="GO" id="GO:0005737">
    <property type="term" value="C:cytoplasm"/>
    <property type="evidence" value="ECO:0007669"/>
    <property type="project" value="TreeGrafter"/>
</dbReference>
<feature type="region of interest" description="Disordered" evidence="1">
    <location>
        <begin position="90"/>
        <end position="140"/>
    </location>
</feature>
<dbReference type="InterPro" id="IPR018824">
    <property type="entry name" value="Conidiation-specific_6"/>
</dbReference>
<dbReference type="PANTHER" id="PTHR36576:SF1">
    <property type="entry name" value="UPF0654 PROTEIN C11D3.01C-RELATED"/>
    <property type="match status" value="1"/>
</dbReference>
<organism evidence="2 3">
    <name type="scientific">Dendrothele bispora (strain CBS 962.96)</name>
    <dbReference type="NCBI Taxonomy" id="1314807"/>
    <lineage>
        <taxon>Eukaryota</taxon>
        <taxon>Fungi</taxon>
        <taxon>Dikarya</taxon>
        <taxon>Basidiomycota</taxon>
        <taxon>Agaricomycotina</taxon>
        <taxon>Agaricomycetes</taxon>
        <taxon>Agaricomycetidae</taxon>
        <taxon>Agaricales</taxon>
        <taxon>Agaricales incertae sedis</taxon>
        <taxon>Dendrothele</taxon>
    </lineage>
</organism>
<name>A0A4S8L2V8_DENBC</name>
<evidence type="ECO:0000256" key="1">
    <source>
        <dbReference type="SAM" id="MobiDB-lite"/>
    </source>
</evidence>
<evidence type="ECO:0000313" key="3">
    <source>
        <dbReference type="Proteomes" id="UP000297245"/>
    </source>
</evidence>
<dbReference type="AlphaFoldDB" id="A0A4S8L2V8"/>
<feature type="compositionally biased region" description="Basic and acidic residues" evidence="1">
    <location>
        <begin position="125"/>
        <end position="140"/>
    </location>
</feature>
<reference evidence="2 3" key="1">
    <citation type="journal article" date="2019" name="Nat. Ecol. Evol.">
        <title>Megaphylogeny resolves global patterns of mushroom evolution.</title>
        <authorList>
            <person name="Varga T."/>
            <person name="Krizsan K."/>
            <person name="Foldi C."/>
            <person name="Dima B."/>
            <person name="Sanchez-Garcia M."/>
            <person name="Sanchez-Ramirez S."/>
            <person name="Szollosi G.J."/>
            <person name="Szarkandi J.G."/>
            <person name="Papp V."/>
            <person name="Albert L."/>
            <person name="Andreopoulos W."/>
            <person name="Angelini C."/>
            <person name="Antonin V."/>
            <person name="Barry K.W."/>
            <person name="Bougher N.L."/>
            <person name="Buchanan P."/>
            <person name="Buyck B."/>
            <person name="Bense V."/>
            <person name="Catcheside P."/>
            <person name="Chovatia M."/>
            <person name="Cooper J."/>
            <person name="Damon W."/>
            <person name="Desjardin D."/>
            <person name="Finy P."/>
            <person name="Geml J."/>
            <person name="Haridas S."/>
            <person name="Hughes K."/>
            <person name="Justo A."/>
            <person name="Karasinski D."/>
            <person name="Kautmanova I."/>
            <person name="Kiss B."/>
            <person name="Kocsube S."/>
            <person name="Kotiranta H."/>
            <person name="LaButti K.M."/>
            <person name="Lechner B.E."/>
            <person name="Liimatainen K."/>
            <person name="Lipzen A."/>
            <person name="Lukacs Z."/>
            <person name="Mihaltcheva S."/>
            <person name="Morgado L.N."/>
            <person name="Niskanen T."/>
            <person name="Noordeloos M.E."/>
            <person name="Ohm R.A."/>
            <person name="Ortiz-Santana B."/>
            <person name="Ovrebo C."/>
            <person name="Racz N."/>
            <person name="Riley R."/>
            <person name="Savchenko A."/>
            <person name="Shiryaev A."/>
            <person name="Soop K."/>
            <person name="Spirin V."/>
            <person name="Szebenyi C."/>
            <person name="Tomsovsky M."/>
            <person name="Tulloss R.E."/>
            <person name="Uehling J."/>
            <person name="Grigoriev I.V."/>
            <person name="Vagvolgyi C."/>
            <person name="Papp T."/>
            <person name="Martin F.M."/>
            <person name="Miettinen O."/>
            <person name="Hibbett D.S."/>
            <person name="Nagy L.G."/>
        </authorList>
    </citation>
    <scope>NUCLEOTIDE SEQUENCE [LARGE SCALE GENOMIC DNA]</scope>
    <source>
        <strain evidence="2 3">CBS 962.96</strain>
    </source>
</reference>
<dbReference type="PANTHER" id="PTHR36576">
    <property type="entry name" value="UPF0654 PROTEIN C11D3.01C-RELATED"/>
    <property type="match status" value="1"/>
</dbReference>
<dbReference type="EMBL" id="ML179707">
    <property type="protein sequence ID" value="THU82797.1"/>
    <property type="molecule type" value="Genomic_DNA"/>
</dbReference>
<dbReference type="InterPro" id="IPR052670">
    <property type="entry name" value="UPF0654_domain"/>
</dbReference>
<accession>A0A4S8L2V8</accession>
<feature type="region of interest" description="Disordered" evidence="1">
    <location>
        <begin position="1"/>
        <end position="57"/>
    </location>
</feature>
<keyword evidence="3" id="KW-1185">Reference proteome</keyword>
<proteinExistence type="predicted"/>
<evidence type="ECO:0000313" key="2">
    <source>
        <dbReference type="EMBL" id="THU82797.1"/>
    </source>
</evidence>
<sequence length="140" mass="15281">MSFVDGKNPNNVMGGLKATINNPKVSEEAKESARERLNEMAESGLGRKEATPDLNDNHVVGGYKATLHNDRVSDEAKAYAREMIDVAGVSEDSQSRSYTTEGDEHENHVLGGYKGTLKNPNVSESAKEHAREVLDEHDAL</sequence>